<evidence type="ECO:0000313" key="4">
    <source>
        <dbReference type="Proteomes" id="UP000788426"/>
    </source>
</evidence>
<dbReference type="InterPro" id="IPR000836">
    <property type="entry name" value="PRTase_dom"/>
</dbReference>
<dbReference type="InterPro" id="IPR051910">
    <property type="entry name" value="ComF/GntX_DNA_util-trans"/>
</dbReference>
<organism evidence="3 4">
    <name type="scientific">Hoylesella nanceiensis</name>
    <dbReference type="NCBI Taxonomy" id="425941"/>
    <lineage>
        <taxon>Bacteria</taxon>
        <taxon>Pseudomonadati</taxon>
        <taxon>Bacteroidota</taxon>
        <taxon>Bacteroidia</taxon>
        <taxon>Bacteroidales</taxon>
        <taxon>Prevotellaceae</taxon>
        <taxon>Hoylesella</taxon>
    </lineage>
</organism>
<dbReference type="PANTHER" id="PTHR47505:SF1">
    <property type="entry name" value="DNA UTILIZATION PROTEIN YHGH"/>
    <property type="match status" value="1"/>
</dbReference>
<accession>A0ABS6Y9N4</accession>
<evidence type="ECO:0000313" key="3">
    <source>
        <dbReference type="EMBL" id="MBW4768255.1"/>
    </source>
</evidence>
<dbReference type="Proteomes" id="UP000788426">
    <property type="component" value="Unassembled WGS sequence"/>
</dbReference>
<name>A0ABS6Y9N4_9BACT</name>
<sequence length="238" mass="27202">MSLLFIYMLHLISCLFNLIAPKTCAICDNRVNHNDTFICEVCNLTLPRTNHILNPYDNNMAKTFWARFPIERAAALFHYETGSKVSRPIQLLKYFNRPDLGEELGRFIAHEFQEQDFFEGISYIIPVPLTKERLKKRGYNQSEMIAKGISKVISIPVRTNVIARKKFATSQTKNDKLERMMNVEDAFLLQNTDQLEGKHILIVDDIVTTGSTIAACGRELGKIKDIKISVLSIGYTKL</sequence>
<reference evidence="3 4" key="1">
    <citation type="submission" date="2021-07" db="EMBL/GenBank/DDBJ databases">
        <title>Genomic diversity and antimicrobial resistance of Prevotella spp. isolated from chronic lung disease airways.</title>
        <authorList>
            <person name="Webb K.A."/>
            <person name="Olagoke O.S."/>
            <person name="Baird T."/>
            <person name="Neill J."/>
            <person name="Pham A."/>
            <person name="Wells T.J."/>
            <person name="Ramsay K.A."/>
            <person name="Bell S.C."/>
            <person name="Sarovich D.S."/>
            <person name="Price E.P."/>
        </authorList>
    </citation>
    <scope>NUCLEOTIDE SEQUENCE [LARGE SCALE GENOMIC DNA]</scope>
    <source>
        <strain evidence="3 4">SCHI0011.S.12</strain>
    </source>
</reference>
<feature type="domain" description="Phosphoribosyltransferase" evidence="2">
    <location>
        <begin position="142"/>
        <end position="223"/>
    </location>
</feature>
<dbReference type="Pfam" id="PF00156">
    <property type="entry name" value="Pribosyltran"/>
    <property type="match status" value="1"/>
</dbReference>
<dbReference type="EMBL" id="JAHXCT010000001">
    <property type="protein sequence ID" value="MBW4768255.1"/>
    <property type="molecule type" value="Genomic_DNA"/>
</dbReference>
<dbReference type="CDD" id="cd06223">
    <property type="entry name" value="PRTases_typeI"/>
    <property type="match status" value="1"/>
</dbReference>
<feature type="chain" id="PRO_5045482510" evidence="1">
    <location>
        <begin position="26"/>
        <end position="238"/>
    </location>
</feature>
<keyword evidence="1" id="KW-0732">Signal</keyword>
<comment type="caution">
    <text evidence="3">The sequence shown here is derived from an EMBL/GenBank/DDBJ whole genome shotgun (WGS) entry which is preliminary data.</text>
</comment>
<proteinExistence type="predicted"/>
<gene>
    <name evidence="3" type="ORF">KZO38_00525</name>
</gene>
<feature type="signal peptide" evidence="1">
    <location>
        <begin position="1"/>
        <end position="25"/>
    </location>
</feature>
<evidence type="ECO:0000259" key="2">
    <source>
        <dbReference type="Pfam" id="PF00156"/>
    </source>
</evidence>
<dbReference type="PANTHER" id="PTHR47505">
    <property type="entry name" value="DNA UTILIZATION PROTEIN YHGH"/>
    <property type="match status" value="1"/>
</dbReference>
<keyword evidence="4" id="KW-1185">Reference proteome</keyword>
<protein>
    <submittedName>
        <fullName evidence="3">ComF family protein</fullName>
    </submittedName>
</protein>
<evidence type="ECO:0000256" key="1">
    <source>
        <dbReference type="SAM" id="SignalP"/>
    </source>
</evidence>